<dbReference type="EC" id="2.3.1.-" evidence="4"/>
<dbReference type="AlphaFoldDB" id="A0AA96LDN6"/>
<reference evidence="4 5" key="1">
    <citation type="submission" date="2022-02" db="EMBL/GenBank/DDBJ databases">
        <title>Paenibacillus sp. MBLB1776 Whole Genome Shotgun Sequencing.</title>
        <authorList>
            <person name="Hwang C.Y."/>
            <person name="Cho E.-S."/>
            <person name="Seo M.-J."/>
        </authorList>
    </citation>
    <scope>NUCLEOTIDE SEQUENCE [LARGE SCALE GENOMIC DNA]</scope>
    <source>
        <strain evidence="4 5">MBLB1776</strain>
    </source>
</reference>
<sequence length="307" mass="34533">MKTIRNPWLKLREGIGQADYDLINRLQERCIREDQTTLKLELDYKLGVSSGTDSAGIRQINEFLYFDEQELIGYMGICEFGGADTPLEANGMVHPEYRRQGVFGTLSRLAIAEWKRRSPKSMLLLSDRKSEAGQAFIQGTGARYHHSEHEMYLRGNRPAIPNDLESLIFRKATNADAREIHRQNAIYFGDQPGEEETSDPTEGMILPEEEEKRGMTIYLAEADQQVIGKVHIQRSPGIGGIYGLGVLPGHRGKGYGRAILLKAIDKLKEADAGDIMLQVAVENANALRLYQSCGFVETSTMDYYELK</sequence>
<evidence type="ECO:0000259" key="3">
    <source>
        <dbReference type="PROSITE" id="PS51186"/>
    </source>
</evidence>
<gene>
    <name evidence="4" type="ORF">MJA45_26555</name>
</gene>
<dbReference type="EMBL" id="CP130318">
    <property type="protein sequence ID" value="WNQ11118.1"/>
    <property type="molecule type" value="Genomic_DNA"/>
</dbReference>
<dbReference type="CDD" id="cd04301">
    <property type="entry name" value="NAT_SF"/>
    <property type="match status" value="2"/>
</dbReference>
<feature type="domain" description="N-acetyltransferase" evidence="3">
    <location>
        <begin position="167"/>
        <end position="307"/>
    </location>
</feature>
<dbReference type="Pfam" id="PF00583">
    <property type="entry name" value="Acetyltransf_1"/>
    <property type="match status" value="1"/>
</dbReference>
<dbReference type="PROSITE" id="PS51186">
    <property type="entry name" value="GNAT"/>
    <property type="match status" value="1"/>
</dbReference>
<keyword evidence="2 4" id="KW-0012">Acyltransferase</keyword>
<evidence type="ECO:0000256" key="2">
    <source>
        <dbReference type="ARBA" id="ARBA00023315"/>
    </source>
</evidence>
<evidence type="ECO:0000313" key="5">
    <source>
        <dbReference type="Proteomes" id="UP001305702"/>
    </source>
</evidence>
<organism evidence="4 5">
    <name type="scientific">Paenibacillus aurantius</name>
    <dbReference type="NCBI Taxonomy" id="2918900"/>
    <lineage>
        <taxon>Bacteria</taxon>
        <taxon>Bacillati</taxon>
        <taxon>Bacillota</taxon>
        <taxon>Bacilli</taxon>
        <taxon>Bacillales</taxon>
        <taxon>Paenibacillaceae</taxon>
        <taxon>Paenibacillus</taxon>
    </lineage>
</organism>
<dbReference type="InterPro" id="IPR000182">
    <property type="entry name" value="GNAT_dom"/>
</dbReference>
<dbReference type="SUPFAM" id="SSF55729">
    <property type="entry name" value="Acyl-CoA N-acyltransferases (Nat)"/>
    <property type="match status" value="1"/>
</dbReference>
<dbReference type="GO" id="GO:0016747">
    <property type="term" value="F:acyltransferase activity, transferring groups other than amino-acyl groups"/>
    <property type="evidence" value="ECO:0007669"/>
    <property type="project" value="InterPro"/>
</dbReference>
<dbReference type="Gene3D" id="3.40.630.30">
    <property type="match status" value="1"/>
</dbReference>
<dbReference type="InterPro" id="IPR016181">
    <property type="entry name" value="Acyl_CoA_acyltransferase"/>
</dbReference>
<dbReference type="KEGG" id="paun:MJA45_26555"/>
<dbReference type="Proteomes" id="UP001305702">
    <property type="component" value="Chromosome"/>
</dbReference>
<protein>
    <submittedName>
        <fullName evidence="4">GNAT family N-acetyltransferase</fullName>
        <ecNumber evidence="4">2.3.1.-</ecNumber>
    </submittedName>
</protein>
<evidence type="ECO:0000256" key="1">
    <source>
        <dbReference type="ARBA" id="ARBA00022679"/>
    </source>
</evidence>
<proteinExistence type="predicted"/>
<name>A0AA96LDN6_9BACL</name>
<accession>A0AA96LDN6</accession>
<dbReference type="InterPro" id="IPR050832">
    <property type="entry name" value="Bact_Acetyltransf"/>
</dbReference>
<dbReference type="PANTHER" id="PTHR43877">
    <property type="entry name" value="AMINOALKYLPHOSPHONATE N-ACETYLTRANSFERASE-RELATED-RELATED"/>
    <property type="match status" value="1"/>
</dbReference>
<keyword evidence="5" id="KW-1185">Reference proteome</keyword>
<dbReference type="RefSeq" id="WP_315604894.1">
    <property type="nucleotide sequence ID" value="NZ_CP130318.1"/>
</dbReference>
<evidence type="ECO:0000313" key="4">
    <source>
        <dbReference type="EMBL" id="WNQ11118.1"/>
    </source>
</evidence>
<keyword evidence="1 4" id="KW-0808">Transferase</keyword>